<gene>
    <name evidence="5" type="ORF">BLA60_08945</name>
</gene>
<evidence type="ECO:0000313" key="6">
    <source>
        <dbReference type="Proteomes" id="UP000185696"/>
    </source>
</evidence>
<evidence type="ECO:0000313" key="5">
    <source>
        <dbReference type="EMBL" id="OLF12395.1"/>
    </source>
</evidence>
<dbReference type="PROSITE" id="PS51387">
    <property type="entry name" value="FAD_PCMH"/>
    <property type="match status" value="1"/>
</dbReference>
<keyword evidence="1" id="KW-0285">Flavoprotein</keyword>
<organism evidence="5 6">
    <name type="scientific">Actinophytocola xinjiangensis</name>
    <dbReference type="NCBI Taxonomy" id="485602"/>
    <lineage>
        <taxon>Bacteria</taxon>
        <taxon>Bacillati</taxon>
        <taxon>Actinomycetota</taxon>
        <taxon>Actinomycetes</taxon>
        <taxon>Pseudonocardiales</taxon>
        <taxon>Pseudonocardiaceae</taxon>
    </lineage>
</organism>
<dbReference type="SUPFAM" id="SSF56176">
    <property type="entry name" value="FAD-binding/transporter-associated domain-like"/>
    <property type="match status" value="1"/>
</dbReference>
<evidence type="ECO:0000259" key="4">
    <source>
        <dbReference type="PROSITE" id="PS51387"/>
    </source>
</evidence>
<dbReference type="GO" id="GO:0016491">
    <property type="term" value="F:oxidoreductase activity"/>
    <property type="evidence" value="ECO:0007669"/>
    <property type="project" value="UniProtKB-KW"/>
</dbReference>
<dbReference type="Gene3D" id="3.30.390.50">
    <property type="entry name" value="CO dehydrogenase flavoprotein, C-terminal domain"/>
    <property type="match status" value="1"/>
</dbReference>
<dbReference type="EMBL" id="MSIF01000003">
    <property type="protein sequence ID" value="OLF12395.1"/>
    <property type="molecule type" value="Genomic_DNA"/>
</dbReference>
<dbReference type="Pfam" id="PF03450">
    <property type="entry name" value="CO_deh_flav_C"/>
    <property type="match status" value="1"/>
</dbReference>
<feature type="domain" description="FAD-binding PCMH-type" evidence="4">
    <location>
        <begin position="1"/>
        <end position="158"/>
    </location>
</feature>
<dbReference type="PANTHER" id="PTHR42659">
    <property type="entry name" value="XANTHINE DEHYDROGENASE SUBUNIT C-RELATED"/>
    <property type="match status" value="1"/>
</dbReference>
<accession>A0A7Z0WPQ0</accession>
<dbReference type="InterPro" id="IPR016166">
    <property type="entry name" value="FAD-bd_PCMH"/>
</dbReference>
<keyword evidence="2" id="KW-0274">FAD</keyword>
<dbReference type="PANTHER" id="PTHR42659:SF2">
    <property type="entry name" value="XANTHINE DEHYDROGENASE SUBUNIT C-RELATED"/>
    <property type="match status" value="1"/>
</dbReference>
<keyword evidence="3" id="KW-0560">Oxidoreductase</keyword>
<evidence type="ECO:0000256" key="2">
    <source>
        <dbReference type="ARBA" id="ARBA00022827"/>
    </source>
</evidence>
<dbReference type="InterPro" id="IPR016169">
    <property type="entry name" value="FAD-bd_PCMH_sub2"/>
</dbReference>
<dbReference type="InterPro" id="IPR002346">
    <property type="entry name" value="Mopterin_DH_FAD-bd"/>
</dbReference>
<comment type="caution">
    <text evidence="5">The sequence shown here is derived from an EMBL/GenBank/DDBJ whole genome shotgun (WGS) entry which is preliminary data.</text>
</comment>
<dbReference type="GO" id="GO:0071949">
    <property type="term" value="F:FAD binding"/>
    <property type="evidence" value="ECO:0007669"/>
    <property type="project" value="InterPro"/>
</dbReference>
<evidence type="ECO:0000256" key="3">
    <source>
        <dbReference type="ARBA" id="ARBA00023002"/>
    </source>
</evidence>
<name>A0A7Z0WPQ0_9PSEU</name>
<dbReference type="SMART" id="SM01092">
    <property type="entry name" value="CO_deh_flav_C"/>
    <property type="match status" value="1"/>
</dbReference>
<sequence length="264" mass="27315">MSHVHLPGSAAEAADLLRNGGWLVGGGTVVMPRVNTGAVPVDSLVSLRRAGLDDITVDGRRASIGAAATLADVGEHDALAFLLPVIRSIASPPVRNLATVGGNLVVGQPYGDLAVALLALDARVEVLGADGVREVGVAELTVGGAEVLTAVHLDVPDSGTWFYRKAMRRRHNSAAIVTVAAVVAVGDGVVRQARIALGGLAPRPVRAPAAERVLLGQPFDRPTVEAAASAARQGVTPLDDAYASAWYRDRVLPVHVRRALLGED</sequence>
<dbReference type="SUPFAM" id="SSF55447">
    <property type="entry name" value="CO dehydrogenase flavoprotein C-terminal domain-like"/>
    <property type="match status" value="1"/>
</dbReference>
<dbReference type="Gene3D" id="3.30.465.10">
    <property type="match status" value="1"/>
</dbReference>
<dbReference type="InterPro" id="IPR005107">
    <property type="entry name" value="CO_DH_flav_C"/>
</dbReference>
<evidence type="ECO:0000256" key="1">
    <source>
        <dbReference type="ARBA" id="ARBA00022630"/>
    </source>
</evidence>
<protein>
    <recommendedName>
        <fullName evidence="4">FAD-binding PCMH-type domain-containing protein</fullName>
    </recommendedName>
</protein>
<proteinExistence type="predicted"/>
<dbReference type="Pfam" id="PF00941">
    <property type="entry name" value="FAD_binding_5"/>
    <property type="match status" value="1"/>
</dbReference>
<dbReference type="InterPro" id="IPR036318">
    <property type="entry name" value="FAD-bd_PCMH-like_sf"/>
</dbReference>
<keyword evidence="6" id="KW-1185">Reference proteome</keyword>
<dbReference type="InterPro" id="IPR051312">
    <property type="entry name" value="Diverse_Substr_Oxidored"/>
</dbReference>
<dbReference type="Proteomes" id="UP000185696">
    <property type="component" value="Unassembled WGS sequence"/>
</dbReference>
<dbReference type="AlphaFoldDB" id="A0A7Z0WPQ0"/>
<dbReference type="InterPro" id="IPR036683">
    <property type="entry name" value="CO_DH_flav_C_dom_sf"/>
</dbReference>
<reference evidence="5 6" key="1">
    <citation type="submission" date="2016-12" db="EMBL/GenBank/DDBJ databases">
        <title>The draft genome sequence of Actinophytocola xinjiangensis.</title>
        <authorList>
            <person name="Wang W."/>
            <person name="Yuan L."/>
        </authorList>
    </citation>
    <scope>NUCLEOTIDE SEQUENCE [LARGE SCALE GENOMIC DNA]</scope>
    <source>
        <strain evidence="5 6">CGMCC 4.4663</strain>
    </source>
</reference>